<proteinExistence type="predicted"/>
<name>A0A8S9TW47_PHYIN</name>
<evidence type="ECO:0000313" key="2">
    <source>
        <dbReference type="Proteomes" id="UP000704712"/>
    </source>
</evidence>
<comment type="caution">
    <text evidence="1">The sequence shown here is derived from an EMBL/GenBank/DDBJ whole genome shotgun (WGS) entry which is preliminary data.</text>
</comment>
<organism evidence="1 2">
    <name type="scientific">Phytophthora infestans</name>
    <name type="common">Potato late blight agent</name>
    <name type="synonym">Botrytis infestans</name>
    <dbReference type="NCBI Taxonomy" id="4787"/>
    <lineage>
        <taxon>Eukaryota</taxon>
        <taxon>Sar</taxon>
        <taxon>Stramenopiles</taxon>
        <taxon>Oomycota</taxon>
        <taxon>Peronosporomycetes</taxon>
        <taxon>Peronosporales</taxon>
        <taxon>Peronosporaceae</taxon>
        <taxon>Phytophthora</taxon>
    </lineage>
</organism>
<sequence>MRYIGYFRRTDEGEYRLRYHWMAADRNATPFCTAVSALDAPPAWRPAPPPDVAAHLPLAALCRSLLRAWRRFPVAVDSCATAGDIDATTWLAAT</sequence>
<dbReference type="EMBL" id="JAACNO010002676">
    <property type="protein sequence ID" value="KAF4131792.1"/>
    <property type="molecule type" value="Genomic_DNA"/>
</dbReference>
<accession>A0A8S9TW47</accession>
<protein>
    <submittedName>
        <fullName evidence="1">Uncharacterized protein</fullName>
    </submittedName>
</protein>
<evidence type="ECO:0000313" key="1">
    <source>
        <dbReference type="EMBL" id="KAF4131792.1"/>
    </source>
</evidence>
<dbReference type="AlphaFoldDB" id="A0A8S9TW47"/>
<reference evidence="1" key="1">
    <citation type="submission" date="2020-03" db="EMBL/GenBank/DDBJ databases">
        <title>Hybrid Assembly of Korean Phytophthora infestans isolates.</title>
        <authorList>
            <person name="Prokchorchik M."/>
            <person name="Lee Y."/>
            <person name="Seo J."/>
            <person name="Cho J.-H."/>
            <person name="Park Y.-E."/>
            <person name="Jang D.-C."/>
            <person name="Im J.-S."/>
            <person name="Choi J.-G."/>
            <person name="Park H.-J."/>
            <person name="Lee G.-B."/>
            <person name="Lee Y.-G."/>
            <person name="Hong S.-Y."/>
            <person name="Cho K."/>
            <person name="Sohn K.H."/>
        </authorList>
    </citation>
    <scope>NUCLEOTIDE SEQUENCE</scope>
    <source>
        <strain evidence="1">KR_2_A2</strain>
    </source>
</reference>
<gene>
    <name evidence="1" type="ORF">GN958_ATG19049</name>
</gene>
<dbReference type="Proteomes" id="UP000704712">
    <property type="component" value="Unassembled WGS sequence"/>
</dbReference>